<dbReference type="NCBIfam" id="NF006762">
    <property type="entry name" value="PRK09283.1"/>
    <property type="match status" value="1"/>
</dbReference>
<dbReference type="InterPro" id="IPR001731">
    <property type="entry name" value="ALAD"/>
</dbReference>
<evidence type="ECO:0000256" key="10">
    <source>
        <dbReference type="PIRSR" id="PIRSR001415-5"/>
    </source>
</evidence>
<dbReference type="PANTHER" id="PTHR11458:SF0">
    <property type="entry name" value="DELTA-AMINOLEVULINIC ACID DEHYDRATASE"/>
    <property type="match status" value="1"/>
</dbReference>
<comment type="catalytic activity">
    <reaction evidence="8 11">
        <text>2 5-aminolevulinate = porphobilinogen + 2 H2O + H(+)</text>
        <dbReference type="Rhea" id="RHEA:24064"/>
        <dbReference type="ChEBI" id="CHEBI:15377"/>
        <dbReference type="ChEBI" id="CHEBI:15378"/>
        <dbReference type="ChEBI" id="CHEBI:58126"/>
        <dbReference type="ChEBI" id="CHEBI:356416"/>
        <dbReference type="EC" id="4.2.1.24"/>
    </reaction>
</comment>
<dbReference type="Proteomes" id="UP000215196">
    <property type="component" value="Chromosome 1"/>
</dbReference>
<dbReference type="UniPathway" id="UPA00251">
    <property type="reaction ID" value="UER00318"/>
</dbReference>
<dbReference type="GO" id="GO:0004655">
    <property type="term" value="F:porphobilinogen synthase activity"/>
    <property type="evidence" value="ECO:0007669"/>
    <property type="project" value="UniProtKB-EC"/>
</dbReference>
<dbReference type="InterPro" id="IPR030656">
    <property type="entry name" value="ALAD_AS"/>
</dbReference>
<evidence type="ECO:0000256" key="5">
    <source>
        <dbReference type="ARBA" id="ARBA00023133"/>
    </source>
</evidence>
<feature type="binding site" evidence="10">
    <location>
        <position position="274"/>
    </location>
    <ligand>
        <name>Mg(2+)</name>
        <dbReference type="ChEBI" id="CHEBI:18420"/>
    </ligand>
</feature>
<dbReference type="KEGG" id="ctak:4412677_02264"/>
<keyword evidence="7 11" id="KW-0627">Porphyrin biosynthesis</keyword>
<dbReference type="SUPFAM" id="SSF51569">
    <property type="entry name" value="Aldolase"/>
    <property type="match status" value="1"/>
</dbReference>
<keyword evidence="5" id="KW-0350">Heme biosynthesis</keyword>
<comment type="similarity">
    <text evidence="2 12">Belongs to the ALAD family.</text>
</comment>
<comment type="pathway">
    <text evidence="1">Porphyrin-containing compound metabolism; protoporphyrin-IX biosynthesis; coproporphyrinogen-III from 5-aminolevulinate: step 1/4.</text>
</comment>
<dbReference type="CDD" id="cd04823">
    <property type="entry name" value="ALAD_PBGS_aspartate_rich"/>
    <property type="match status" value="1"/>
</dbReference>
<keyword evidence="14" id="KW-1185">Reference proteome</keyword>
<reference evidence="13 14" key="1">
    <citation type="submission" date="2017-06" db="EMBL/GenBank/DDBJ databases">
        <authorList>
            <consortium name="Pathogen Informatics"/>
        </authorList>
    </citation>
    <scope>NUCLEOTIDE SEQUENCE [LARGE SCALE GENOMIC DNA]</scope>
    <source>
        <strain evidence="13 14">NCTC13490</strain>
    </source>
</reference>
<dbReference type="GO" id="GO:0006782">
    <property type="term" value="P:protoporphyrinogen IX biosynthetic process"/>
    <property type="evidence" value="ECO:0007669"/>
    <property type="project" value="UniProtKB-UniPathway"/>
</dbReference>
<feature type="active site" description="Schiff-base intermediate with substrate" evidence="9">
    <location>
        <position position="231"/>
    </location>
</feature>
<keyword evidence="10" id="KW-0460">Magnesium</keyword>
<dbReference type="GO" id="GO:0008270">
    <property type="term" value="F:zinc ion binding"/>
    <property type="evidence" value="ECO:0007669"/>
    <property type="project" value="TreeGrafter"/>
</dbReference>
<dbReference type="Gene3D" id="3.20.20.70">
    <property type="entry name" value="Aldolase class I"/>
    <property type="match status" value="1"/>
</dbReference>
<evidence type="ECO:0000256" key="8">
    <source>
        <dbReference type="ARBA" id="ARBA00047651"/>
    </source>
</evidence>
<evidence type="ECO:0000256" key="9">
    <source>
        <dbReference type="PIRSR" id="PIRSR001415-1"/>
    </source>
</evidence>
<evidence type="ECO:0000256" key="12">
    <source>
        <dbReference type="RuleBase" id="RU004161"/>
    </source>
</evidence>
<dbReference type="EC" id="4.2.1.24" evidence="3 11"/>
<dbReference type="InterPro" id="IPR013785">
    <property type="entry name" value="Aldolase_TIM"/>
</dbReference>
<dbReference type="Pfam" id="PF00490">
    <property type="entry name" value="ALAD"/>
    <property type="match status" value="1"/>
</dbReference>
<evidence type="ECO:0000256" key="11">
    <source>
        <dbReference type="RuleBase" id="RU000515"/>
    </source>
</evidence>
<evidence type="ECO:0000313" key="13">
    <source>
        <dbReference type="EMBL" id="SNV50082.1"/>
    </source>
</evidence>
<protein>
    <recommendedName>
        <fullName evidence="4 11">Delta-aminolevulinic acid dehydratase</fullName>
        <ecNumber evidence="3 11">4.2.1.24</ecNumber>
    </recommendedName>
</protein>
<evidence type="ECO:0000256" key="7">
    <source>
        <dbReference type="ARBA" id="ARBA00023244"/>
    </source>
</evidence>
<organism evidence="13 14">
    <name type="scientific">Chryseobacterium taklimakanense</name>
    <dbReference type="NCBI Taxonomy" id="536441"/>
    <lineage>
        <taxon>Bacteria</taxon>
        <taxon>Pseudomonadati</taxon>
        <taxon>Bacteroidota</taxon>
        <taxon>Flavobacteriia</taxon>
        <taxon>Flavobacteriales</taxon>
        <taxon>Weeksellaceae</taxon>
        <taxon>Chryseobacterium group</taxon>
        <taxon>Chryseobacterium</taxon>
    </lineage>
</organism>
<dbReference type="PANTHER" id="PTHR11458">
    <property type="entry name" value="DELTA-AMINOLEVULINIC ACID DEHYDRATASE"/>
    <property type="match status" value="1"/>
</dbReference>
<comment type="subunit">
    <text evidence="11">Homooctamer.</text>
</comment>
<dbReference type="PIRSF" id="PIRSF001415">
    <property type="entry name" value="Porphbilin_synth"/>
    <property type="match status" value="1"/>
</dbReference>
<dbReference type="EMBL" id="LT906465">
    <property type="protein sequence ID" value="SNV50082.1"/>
    <property type="molecule type" value="Genomic_DNA"/>
</dbReference>
<gene>
    <name evidence="13" type="primary">hemB</name>
    <name evidence="13" type="ORF">SAMEA4412677_02264</name>
</gene>
<name>A0A239XUL7_9FLAO</name>
<evidence type="ECO:0000256" key="3">
    <source>
        <dbReference type="ARBA" id="ARBA00012053"/>
    </source>
</evidence>
<feature type="active site" description="Schiff-base intermediate with substrate" evidence="9">
    <location>
        <position position="289"/>
    </location>
</feature>
<proteinExistence type="inferred from homology"/>
<accession>A0A239XUL7</accession>
<keyword evidence="6 11" id="KW-0456">Lyase</keyword>
<dbReference type="SMART" id="SM01004">
    <property type="entry name" value="ALAD"/>
    <property type="match status" value="1"/>
</dbReference>
<dbReference type="PRINTS" id="PR00144">
    <property type="entry name" value="DALDHYDRTASE"/>
</dbReference>
<evidence type="ECO:0000256" key="1">
    <source>
        <dbReference type="ARBA" id="ARBA00004694"/>
    </source>
</evidence>
<dbReference type="FunFam" id="3.20.20.70:FF:000019">
    <property type="entry name" value="Delta-aminolevulinic acid dehydratase"/>
    <property type="match status" value="1"/>
</dbReference>
<evidence type="ECO:0000256" key="2">
    <source>
        <dbReference type="ARBA" id="ARBA00008055"/>
    </source>
</evidence>
<sequence>MGLLLLLQMYDKSHEITIQFISKFATKYNTNFKIIMIIYSRNRRLRTNASIRSLVQETVLTVNDFVMPVFVMEGENKEEPIPSMPGIYRRSVDLTVKECKELFSLGVKAVNLYMKVSGNLKDNTGKEAWNKNGLMQNTIKAIKDAVPEMVVMPDVALDPYSIYGHDGIITNGKVDNDATNEALVKMSVSHAEAGADIVAPSDMMDGRVAAIRTGLEESGFTDVGILSYAAKYASSFYGPFRSALDSAPKENVDIPKDKKTYQMDFHNAREAMDEVMKDVAEGADIIMIKPGLPYLDIVSQVRAQIDLPIAVYNVSGEYAMLKAAAQNGWLDNDKAIIESLTCIKRAGADMIFTYAAKEAAMLLNN</sequence>
<evidence type="ECO:0000313" key="14">
    <source>
        <dbReference type="Proteomes" id="UP000215196"/>
    </source>
</evidence>
<keyword evidence="10" id="KW-0479">Metal-binding</keyword>
<dbReference type="PROSITE" id="PS00169">
    <property type="entry name" value="D_ALA_DEHYDRATASE"/>
    <property type="match status" value="1"/>
</dbReference>
<dbReference type="AlphaFoldDB" id="A0A239XUL7"/>
<dbReference type="GO" id="GO:0005829">
    <property type="term" value="C:cytosol"/>
    <property type="evidence" value="ECO:0007669"/>
    <property type="project" value="TreeGrafter"/>
</dbReference>
<evidence type="ECO:0000256" key="4">
    <source>
        <dbReference type="ARBA" id="ARBA00020771"/>
    </source>
</evidence>
<evidence type="ECO:0000256" key="6">
    <source>
        <dbReference type="ARBA" id="ARBA00023239"/>
    </source>
</evidence>